<evidence type="ECO:0000313" key="5">
    <source>
        <dbReference type="EMBL" id="KAK4466914.1"/>
    </source>
</evidence>
<evidence type="ECO:0000256" key="3">
    <source>
        <dbReference type="ARBA" id="ARBA00023128"/>
    </source>
</evidence>
<keyword evidence="2" id="KW-0809">Transit peptide</keyword>
<sequence length="323" mass="35840">MASSSTLGLRAREVFWSTSSARIIPRRPVGLATTCSFSTSQNRPAQVKGQTKRALDAMNKSIGHNTPSPKRQQAIKQAGGGSEASSAAISIVFPGTFIRPPLSQWPSGVSNWLRFLKYFLIAKGQERLQQFVMKLQSRPSMFKRALWKRRHAAAVVTAKALHRTMAEAFASGDKATIRRICVANCGTPLLAAIDSRPRGRRYGYELVEYTKRMFYPSIRASRIMPVARDMNAPIVRQVVVAISSRQRRVEYDDSPRGGGKIVPGSEKEVDVVENVVIGQVINPHTWQADEWRILGTARSTTLEDWEAELALTKEIEAGEAMSK</sequence>
<feature type="compositionally biased region" description="Polar residues" evidence="4">
    <location>
        <begin position="62"/>
        <end position="75"/>
    </location>
</feature>
<reference evidence="5" key="2">
    <citation type="submission" date="2023-06" db="EMBL/GenBank/DDBJ databases">
        <authorList>
            <consortium name="Lawrence Berkeley National Laboratory"/>
            <person name="Mondo S.J."/>
            <person name="Hensen N."/>
            <person name="Bonometti L."/>
            <person name="Westerberg I."/>
            <person name="Brannstrom I.O."/>
            <person name="Guillou S."/>
            <person name="Cros-Aarteil S."/>
            <person name="Calhoun S."/>
            <person name="Haridas S."/>
            <person name="Kuo A."/>
            <person name="Pangilinan J."/>
            <person name="Riley R."/>
            <person name="Labutti K."/>
            <person name="Andreopoulos B."/>
            <person name="Lipzen A."/>
            <person name="Chen C."/>
            <person name="Yanf M."/>
            <person name="Daum C."/>
            <person name="Ng V."/>
            <person name="Clum A."/>
            <person name="Steindorff A."/>
            <person name="Ohm R."/>
            <person name="Martin F."/>
            <person name="Silar P."/>
            <person name="Natvig D."/>
            <person name="Lalanne C."/>
            <person name="Gautier V."/>
            <person name="Ament-Velasquez S.L."/>
            <person name="Kruys A."/>
            <person name="Hutchinson M.I."/>
            <person name="Powell A.J."/>
            <person name="Barry K."/>
            <person name="Miller A.N."/>
            <person name="Grigoriev I.V."/>
            <person name="Debuchy R."/>
            <person name="Gladieux P."/>
            <person name="Thoren M.H."/>
            <person name="Johannesson H."/>
        </authorList>
    </citation>
    <scope>NUCLEOTIDE SEQUENCE</scope>
    <source>
        <strain evidence="5">PSN324</strain>
    </source>
</reference>
<proteinExistence type="predicted"/>
<comment type="caution">
    <text evidence="5">The sequence shown here is derived from an EMBL/GenBank/DDBJ whole genome shotgun (WGS) entry which is preliminary data.</text>
</comment>
<evidence type="ECO:0000256" key="4">
    <source>
        <dbReference type="SAM" id="MobiDB-lite"/>
    </source>
</evidence>
<protein>
    <recommendedName>
        <fullName evidence="7">Tim44-like domain-containing protein</fullName>
    </recommendedName>
</protein>
<keyword evidence="6" id="KW-1185">Reference proteome</keyword>
<reference evidence="5" key="1">
    <citation type="journal article" date="2023" name="Mol. Phylogenet. Evol.">
        <title>Genome-scale phylogeny and comparative genomics of the fungal order Sordariales.</title>
        <authorList>
            <person name="Hensen N."/>
            <person name="Bonometti L."/>
            <person name="Westerberg I."/>
            <person name="Brannstrom I.O."/>
            <person name="Guillou S."/>
            <person name="Cros-Aarteil S."/>
            <person name="Calhoun S."/>
            <person name="Haridas S."/>
            <person name="Kuo A."/>
            <person name="Mondo S."/>
            <person name="Pangilinan J."/>
            <person name="Riley R."/>
            <person name="LaButti K."/>
            <person name="Andreopoulos B."/>
            <person name="Lipzen A."/>
            <person name="Chen C."/>
            <person name="Yan M."/>
            <person name="Daum C."/>
            <person name="Ng V."/>
            <person name="Clum A."/>
            <person name="Steindorff A."/>
            <person name="Ohm R.A."/>
            <person name="Martin F."/>
            <person name="Silar P."/>
            <person name="Natvig D.O."/>
            <person name="Lalanne C."/>
            <person name="Gautier V."/>
            <person name="Ament-Velasquez S.L."/>
            <person name="Kruys A."/>
            <person name="Hutchinson M.I."/>
            <person name="Powell A.J."/>
            <person name="Barry K."/>
            <person name="Miller A.N."/>
            <person name="Grigoriev I.V."/>
            <person name="Debuchy R."/>
            <person name="Gladieux P."/>
            <person name="Hiltunen Thoren M."/>
            <person name="Johannesson H."/>
        </authorList>
    </citation>
    <scope>NUCLEOTIDE SEQUENCE</scope>
    <source>
        <strain evidence="5">PSN324</strain>
    </source>
</reference>
<dbReference type="AlphaFoldDB" id="A0AAV9I5D2"/>
<dbReference type="PANTHER" id="PTHR28554:SF1">
    <property type="entry name" value="LARGE RIBOSOMAL SUBUNIT PROTEIN ML45"/>
    <property type="match status" value="1"/>
</dbReference>
<accession>A0AAV9I5D2</accession>
<dbReference type="EMBL" id="MU864929">
    <property type="protein sequence ID" value="KAK4466914.1"/>
    <property type="molecule type" value="Genomic_DNA"/>
</dbReference>
<keyword evidence="3" id="KW-0496">Mitochondrion</keyword>
<dbReference type="PANTHER" id="PTHR28554">
    <property type="entry name" value="39S RIBOSOMAL PROTEIN L45, MITOCHONDRIAL"/>
    <property type="match status" value="1"/>
</dbReference>
<evidence type="ECO:0008006" key="7">
    <source>
        <dbReference type="Google" id="ProtNLM"/>
    </source>
</evidence>
<comment type="subcellular location">
    <subcellularLocation>
        <location evidence="1">Mitochondrion</location>
    </subcellularLocation>
</comment>
<evidence type="ECO:0000313" key="6">
    <source>
        <dbReference type="Proteomes" id="UP001321749"/>
    </source>
</evidence>
<name>A0AAV9I5D2_9PEZI</name>
<gene>
    <name evidence="5" type="ORF">QBC42DRAFT_192007</name>
</gene>
<organism evidence="5 6">
    <name type="scientific">Cladorrhinum samala</name>
    <dbReference type="NCBI Taxonomy" id="585594"/>
    <lineage>
        <taxon>Eukaryota</taxon>
        <taxon>Fungi</taxon>
        <taxon>Dikarya</taxon>
        <taxon>Ascomycota</taxon>
        <taxon>Pezizomycotina</taxon>
        <taxon>Sordariomycetes</taxon>
        <taxon>Sordariomycetidae</taxon>
        <taxon>Sordariales</taxon>
        <taxon>Podosporaceae</taxon>
        <taxon>Cladorrhinum</taxon>
    </lineage>
</organism>
<dbReference type="Proteomes" id="UP001321749">
    <property type="component" value="Unassembled WGS sequence"/>
</dbReference>
<feature type="region of interest" description="Disordered" evidence="4">
    <location>
        <begin position="60"/>
        <end position="79"/>
    </location>
</feature>
<evidence type="ECO:0000256" key="1">
    <source>
        <dbReference type="ARBA" id="ARBA00004173"/>
    </source>
</evidence>
<evidence type="ECO:0000256" key="2">
    <source>
        <dbReference type="ARBA" id="ARBA00022946"/>
    </source>
</evidence>
<dbReference type="GO" id="GO:0005739">
    <property type="term" value="C:mitochondrion"/>
    <property type="evidence" value="ECO:0007669"/>
    <property type="project" value="UniProtKB-SubCell"/>
</dbReference>
<dbReference type="InterPro" id="IPR051975">
    <property type="entry name" value="mtLSU_mL45"/>
</dbReference>
<dbReference type="Gene3D" id="3.10.450.240">
    <property type="match status" value="1"/>
</dbReference>